<organism evidence="2 3">
    <name type="scientific">Granulosicoccus antarcticus IMCC3135</name>
    <dbReference type="NCBI Taxonomy" id="1192854"/>
    <lineage>
        <taxon>Bacteria</taxon>
        <taxon>Pseudomonadati</taxon>
        <taxon>Pseudomonadota</taxon>
        <taxon>Gammaproteobacteria</taxon>
        <taxon>Chromatiales</taxon>
        <taxon>Granulosicoccaceae</taxon>
        <taxon>Granulosicoccus</taxon>
    </lineage>
</organism>
<evidence type="ECO:0000259" key="1">
    <source>
        <dbReference type="Pfam" id="PF06568"/>
    </source>
</evidence>
<dbReference type="Proteomes" id="UP000250079">
    <property type="component" value="Chromosome"/>
</dbReference>
<name>A0A2Z2NV84_9GAMM</name>
<keyword evidence="3" id="KW-1185">Reference proteome</keyword>
<dbReference type="Pfam" id="PF06568">
    <property type="entry name" value="YjiS-like"/>
    <property type="match status" value="1"/>
</dbReference>
<evidence type="ECO:0000313" key="3">
    <source>
        <dbReference type="Proteomes" id="UP000250079"/>
    </source>
</evidence>
<dbReference type="AlphaFoldDB" id="A0A2Z2NV84"/>
<dbReference type="KEGG" id="gai:IMCC3135_17745"/>
<accession>A0A2Z2NV84</accession>
<evidence type="ECO:0000313" key="2">
    <source>
        <dbReference type="EMBL" id="ASJ73628.1"/>
    </source>
</evidence>
<dbReference type="InterPro" id="IPR009506">
    <property type="entry name" value="YjiS-like"/>
</dbReference>
<gene>
    <name evidence="2" type="ORF">IMCC3135_17745</name>
</gene>
<dbReference type="EMBL" id="CP018632">
    <property type="protein sequence ID" value="ASJ73628.1"/>
    <property type="molecule type" value="Genomic_DNA"/>
</dbReference>
<sequence>MFYGTYKLMMARYPSALSLKKLDTESHAFANVVGRRRARRALLTKSDHMLADMGFSRELLEQGVKAWPWLVATDTTEQLVAIVPAVAPMAHQTDVVSMEEHPEMEQQRYAA</sequence>
<proteinExistence type="predicted"/>
<dbReference type="RefSeq" id="WP_088918782.1">
    <property type="nucleotide sequence ID" value="NZ_CP018632.1"/>
</dbReference>
<protein>
    <recommendedName>
        <fullName evidence="1">YjiS-like domain-containing protein</fullName>
    </recommendedName>
</protein>
<feature type="domain" description="YjiS-like" evidence="1">
    <location>
        <begin position="35"/>
        <end position="58"/>
    </location>
</feature>
<reference evidence="2 3" key="1">
    <citation type="submission" date="2016-12" db="EMBL/GenBank/DDBJ databases">
        <authorList>
            <person name="Song W.-J."/>
            <person name="Kurnit D.M."/>
        </authorList>
    </citation>
    <scope>NUCLEOTIDE SEQUENCE [LARGE SCALE GENOMIC DNA]</scope>
    <source>
        <strain evidence="2 3">IMCC3135</strain>
    </source>
</reference>